<proteinExistence type="predicted"/>
<reference evidence="3 4" key="1">
    <citation type="submission" date="2022-05" db="EMBL/GenBank/DDBJ databases">
        <title>Chromosome-level reference genomes for two strains of Caenorhabditis briggsae: an improved platform for comparative genomics.</title>
        <authorList>
            <person name="Stevens L."/>
            <person name="Andersen E.C."/>
        </authorList>
    </citation>
    <scope>NUCLEOTIDE SEQUENCE [LARGE SCALE GENOMIC DNA]</scope>
    <source>
        <strain evidence="3">QX1410_ONT</strain>
        <tissue evidence="3">Whole-organism</tissue>
    </source>
</reference>
<feature type="domain" description="Tudor" evidence="2">
    <location>
        <begin position="129"/>
        <end position="186"/>
    </location>
</feature>
<dbReference type="SMART" id="SM00333">
    <property type="entry name" value="TUDOR"/>
    <property type="match status" value="2"/>
</dbReference>
<name>A0AAE9AEZ5_CAEBR</name>
<accession>A0AAE9AEZ5</accession>
<protein>
    <recommendedName>
        <fullName evidence="2">Tudor domain-containing protein</fullName>
    </recommendedName>
</protein>
<dbReference type="AlphaFoldDB" id="A0AAE9AEZ5"/>
<evidence type="ECO:0000313" key="3">
    <source>
        <dbReference type="EMBL" id="ULT95160.1"/>
    </source>
</evidence>
<dbReference type="Proteomes" id="UP000827892">
    <property type="component" value="Chromosome IV"/>
</dbReference>
<dbReference type="Gene3D" id="2.30.30.140">
    <property type="match status" value="1"/>
</dbReference>
<feature type="region of interest" description="Disordered" evidence="1">
    <location>
        <begin position="279"/>
        <end position="298"/>
    </location>
</feature>
<dbReference type="InterPro" id="IPR002999">
    <property type="entry name" value="Tudor"/>
</dbReference>
<evidence type="ECO:0000259" key="2">
    <source>
        <dbReference type="SMART" id="SM00333"/>
    </source>
</evidence>
<dbReference type="SUPFAM" id="SSF63748">
    <property type="entry name" value="Tudor/PWWP/MBT"/>
    <property type="match status" value="2"/>
</dbReference>
<feature type="domain" description="Tudor" evidence="2">
    <location>
        <begin position="374"/>
        <end position="429"/>
    </location>
</feature>
<organism evidence="3 4">
    <name type="scientific">Caenorhabditis briggsae</name>
    <dbReference type="NCBI Taxonomy" id="6238"/>
    <lineage>
        <taxon>Eukaryota</taxon>
        <taxon>Metazoa</taxon>
        <taxon>Ecdysozoa</taxon>
        <taxon>Nematoda</taxon>
        <taxon>Chromadorea</taxon>
        <taxon>Rhabditida</taxon>
        <taxon>Rhabditina</taxon>
        <taxon>Rhabditomorpha</taxon>
        <taxon>Rhabditoidea</taxon>
        <taxon>Rhabditidae</taxon>
        <taxon>Peloderinae</taxon>
        <taxon>Caenorhabditis</taxon>
    </lineage>
</organism>
<evidence type="ECO:0000313" key="4">
    <source>
        <dbReference type="Proteomes" id="UP000827892"/>
    </source>
</evidence>
<sequence>MNRSDDIIKRQKAAELNDCRELVEVQSGNEYQIRKLMEQFPQYAWKYAEGITIPGYMIKIAEQVSEEFDGVRNIPTDLFPCEYFRVIDHSTPTELAIQPKRFDKTEEQLRRKMQIHYEDDQDRIRIPSCQLFPKVACAVRIENMWYRGKLENVADLSPWVYVYLVDVGMSRQVAKSDIRYLDSKFGHYPPMVARGRIRGAFIQHMDYDKVDRFRYVVKDLNYLTRCQIISTVEPYEVNMFHPKYELLNVCSFLLVPRHGLPSVEGIWPPKVIARELNRENGVESDENDDSGADSDDFIGDEEDGDDGWNFQEDSDCFLRSFSPATKVFRVVDENFQIERVENERLVFLTNDDMRQKRREIETYRKHSLKQLPEKWMVFGTSCAVLHEGILKRAAIYRINDHSLNLLLVDYGINIEIAKSEVFSLPNEEPVNSEPQLTLVSLASFDFIHYSRVEVIRQLLPTGTLVHFERERRSKDIPTKGDLFLRDGTSVEQIVNETISDRNLDLECLDIVPFCGYTEYNRDLHRDQINLDFSYTRESSIIYKKSKLVASKF</sequence>
<dbReference type="EMBL" id="CP090894">
    <property type="protein sequence ID" value="ULT95160.1"/>
    <property type="molecule type" value="Genomic_DNA"/>
</dbReference>
<dbReference type="Pfam" id="PF00567">
    <property type="entry name" value="TUDOR"/>
    <property type="match status" value="1"/>
</dbReference>
<feature type="compositionally biased region" description="Acidic residues" evidence="1">
    <location>
        <begin position="282"/>
        <end position="298"/>
    </location>
</feature>
<gene>
    <name evidence="3" type="ORF">L3Y34_004120</name>
</gene>
<evidence type="ECO:0000256" key="1">
    <source>
        <dbReference type="SAM" id="MobiDB-lite"/>
    </source>
</evidence>